<dbReference type="GO" id="GO:0046872">
    <property type="term" value="F:metal ion binding"/>
    <property type="evidence" value="ECO:0007669"/>
    <property type="project" value="UniProtKB-KW"/>
</dbReference>
<evidence type="ECO:0000256" key="1">
    <source>
        <dbReference type="ARBA" id="ARBA00001947"/>
    </source>
</evidence>
<evidence type="ECO:0000256" key="6">
    <source>
        <dbReference type="ARBA" id="ARBA00023049"/>
    </source>
</evidence>
<evidence type="ECO:0000313" key="9">
    <source>
        <dbReference type="EMBL" id="CAB5037411.1"/>
    </source>
</evidence>
<evidence type="ECO:0000256" key="7">
    <source>
        <dbReference type="SAM" id="MobiDB-lite"/>
    </source>
</evidence>
<reference evidence="9" key="1">
    <citation type="submission" date="2020-05" db="EMBL/GenBank/DDBJ databases">
        <authorList>
            <person name="Chiriac C."/>
            <person name="Salcher M."/>
            <person name="Ghai R."/>
            <person name="Kavagutti S V."/>
        </authorList>
    </citation>
    <scope>NUCLEOTIDE SEQUENCE</scope>
</reference>
<dbReference type="PROSITE" id="PS51782">
    <property type="entry name" value="LYSM"/>
    <property type="match status" value="1"/>
</dbReference>
<keyword evidence="2" id="KW-0645">Protease</keyword>
<keyword evidence="6" id="KW-0482">Metalloprotease</keyword>
<name>A0A6J7S8U9_9ZZZZ</name>
<keyword evidence="5" id="KW-0862">Zinc</keyword>
<keyword evidence="4" id="KW-0378">Hydrolase</keyword>
<feature type="compositionally biased region" description="Basic and acidic residues" evidence="7">
    <location>
        <begin position="262"/>
        <end position="275"/>
    </location>
</feature>
<evidence type="ECO:0000256" key="4">
    <source>
        <dbReference type="ARBA" id="ARBA00022801"/>
    </source>
</evidence>
<evidence type="ECO:0000256" key="3">
    <source>
        <dbReference type="ARBA" id="ARBA00022723"/>
    </source>
</evidence>
<comment type="cofactor">
    <cofactor evidence="1">
        <name>Zn(2+)</name>
        <dbReference type="ChEBI" id="CHEBI:29105"/>
    </cofactor>
</comment>
<dbReference type="PROSITE" id="PS51257">
    <property type="entry name" value="PROKAR_LIPOPROTEIN"/>
    <property type="match status" value="1"/>
</dbReference>
<dbReference type="AlphaFoldDB" id="A0A6J7S8U9"/>
<dbReference type="InterPro" id="IPR018392">
    <property type="entry name" value="LysM"/>
</dbReference>
<evidence type="ECO:0000259" key="8">
    <source>
        <dbReference type="PROSITE" id="PS51782"/>
    </source>
</evidence>
<dbReference type="CDD" id="cd07324">
    <property type="entry name" value="M48C_Oma1-like"/>
    <property type="match status" value="1"/>
</dbReference>
<dbReference type="PANTHER" id="PTHR22726">
    <property type="entry name" value="METALLOENDOPEPTIDASE OMA1"/>
    <property type="match status" value="1"/>
</dbReference>
<protein>
    <submittedName>
        <fullName evidence="9">Unannotated protein</fullName>
    </submittedName>
</protein>
<dbReference type="InterPro" id="IPR051156">
    <property type="entry name" value="Mito/Outer_Membr_Metalloprot"/>
</dbReference>
<feature type="domain" description="LysM" evidence="8">
    <location>
        <begin position="439"/>
        <end position="486"/>
    </location>
</feature>
<gene>
    <name evidence="9" type="ORF">UFOPK4150_01813</name>
</gene>
<dbReference type="GO" id="GO:0004222">
    <property type="term" value="F:metalloendopeptidase activity"/>
    <property type="evidence" value="ECO:0007669"/>
    <property type="project" value="InterPro"/>
</dbReference>
<feature type="region of interest" description="Disordered" evidence="7">
    <location>
        <begin position="228"/>
        <end position="275"/>
    </location>
</feature>
<proteinExistence type="predicted"/>
<dbReference type="GO" id="GO:0016020">
    <property type="term" value="C:membrane"/>
    <property type="evidence" value="ECO:0007669"/>
    <property type="project" value="TreeGrafter"/>
</dbReference>
<dbReference type="Pfam" id="PF01435">
    <property type="entry name" value="Peptidase_M48"/>
    <property type="match status" value="1"/>
</dbReference>
<organism evidence="9">
    <name type="scientific">freshwater metagenome</name>
    <dbReference type="NCBI Taxonomy" id="449393"/>
    <lineage>
        <taxon>unclassified sequences</taxon>
        <taxon>metagenomes</taxon>
        <taxon>ecological metagenomes</taxon>
    </lineage>
</organism>
<dbReference type="EMBL" id="CAFBPU010000043">
    <property type="protein sequence ID" value="CAB5037411.1"/>
    <property type="molecule type" value="Genomic_DNA"/>
</dbReference>
<keyword evidence="3" id="KW-0479">Metal-binding</keyword>
<evidence type="ECO:0000256" key="5">
    <source>
        <dbReference type="ARBA" id="ARBA00022833"/>
    </source>
</evidence>
<evidence type="ECO:0000256" key="2">
    <source>
        <dbReference type="ARBA" id="ARBA00022670"/>
    </source>
</evidence>
<sequence length="489" mass="52992">MVTSQRGTGSRRRVALAAMLVATALAGCSSTGTLSSKFFPNEPPKQAEMSPATLREHQRILAAYGGAYNDQKLEDYISQTVDRLVAASERPDVKYRVTILNSPAINAFALPSGQLYVTRGLLALANDSAELASVLSHEMAHVTASHAAIREDQARRVALVEGVVNQVLSDPETGALALAKSKIALASFSRSQEFEADAIGVQVSAKAGFDPYGAERFLTSMGRNAELRPLSASGTDSRPLDFLSSHPSTPDRVKNAVTSARKQGEPGTGERDRDEHLADINGLVFGEDPSEGFVRGRRYLHPKLGFTFIAPEGFVLENTAQAVLGAKEGGTQAMRLDVVRVPAEQTLTDYLKSGWIGTIDEKSTDALTINGFPAATATAKGDDWMFRLYAVRFGSEVYRFIFAAKTKSAETERGFRDSINSFRRMTLTEIEGARPLRIKIVTVTPSDTIERLAARMAVTDRPLQRFLVLNGLTAGQQLKPGDEVKIVIE</sequence>
<dbReference type="PANTHER" id="PTHR22726:SF1">
    <property type="entry name" value="METALLOENDOPEPTIDASE OMA1, MITOCHONDRIAL"/>
    <property type="match status" value="1"/>
</dbReference>
<dbReference type="Gene3D" id="3.30.2010.10">
    <property type="entry name" value="Metalloproteases ('zincins'), catalytic domain"/>
    <property type="match status" value="1"/>
</dbReference>
<dbReference type="InterPro" id="IPR001915">
    <property type="entry name" value="Peptidase_M48"/>
</dbReference>
<accession>A0A6J7S8U9</accession>
<dbReference type="GO" id="GO:0051603">
    <property type="term" value="P:proteolysis involved in protein catabolic process"/>
    <property type="evidence" value="ECO:0007669"/>
    <property type="project" value="TreeGrafter"/>
</dbReference>